<keyword evidence="1" id="KW-1133">Transmembrane helix</keyword>
<gene>
    <name evidence="2" type="ORF">ACJEBI_19260</name>
</gene>
<comment type="caution">
    <text evidence="2">The sequence shown here is derived from an EMBL/GenBank/DDBJ whole genome shotgun (WGS) entry which is preliminary data.</text>
</comment>
<feature type="transmembrane region" description="Helical" evidence="1">
    <location>
        <begin position="68"/>
        <end position="83"/>
    </location>
</feature>
<dbReference type="EMBL" id="JBJHQH010000016">
    <property type="protein sequence ID" value="MFK9093609.1"/>
    <property type="molecule type" value="Genomic_DNA"/>
</dbReference>
<evidence type="ECO:0000313" key="3">
    <source>
        <dbReference type="Proteomes" id="UP001623041"/>
    </source>
</evidence>
<keyword evidence="1" id="KW-0812">Transmembrane</keyword>
<feature type="transmembrane region" description="Helical" evidence="1">
    <location>
        <begin position="40"/>
        <end position="56"/>
    </location>
</feature>
<protein>
    <recommendedName>
        <fullName evidence="4">Glycosyltransferase RgtA/B/C/D-like domain-containing protein</fullName>
    </recommendedName>
</protein>
<proteinExistence type="predicted"/>
<evidence type="ECO:0000256" key="1">
    <source>
        <dbReference type="SAM" id="Phobius"/>
    </source>
</evidence>
<dbReference type="Proteomes" id="UP001623041">
    <property type="component" value="Unassembled WGS sequence"/>
</dbReference>
<accession>A0ABW8RLL8</accession>
<feature type="transmembrane region" description="Helical" evidence="1">
    <location>
        <begin position="12"/>
        <end position="28"/>
    </location>
</feature>
<organism evidence="2 3">
    <name type="scientific">Bacillus salipaludis</name>
    <dbReference type="NCBI Taxonomy" id="2547811"/>
    <lineage>
        <taxon>Bacteria</taxon>
        <taxon>Bacillati</taxon>
        <taxon>Bacillota</taxon>
        <taxon>Bacilli</taxon>
        <taxon>Bacillales</taxon>
        <taxon>Bacillaceae</taxon>
        <taxon>Bacillus</taxon>
    </lineage>
</organism>
<name>A0ABW8RLL8_9BACI</name>
<dbReference type="RefSeq" id="WP_406582117.1">
    <property type="nucleotide sequence ID" value="NZ_JBJHQH010000016.1"/>
</dbReference>
<reference evidence="2 3" key="1">
    <citation type="submission" date="2024-11" db="EMBL/GenBank/DDBJ databases">
        <authorList>
            <person name="Lucas J.A."/>
        </authorList>
    </citation>
    <scope>NUCLEOTIDE SEQUENCE [LARGE SCALE GENOMIC DNA]</scope>
    <source>
        <strain evidence="2 3">Z 5.4</strain>
    </source>
</reference>
<keyword evidence="1" id="KW-0472">Membrane</keyword>
<evidence type="ECO:0008006" key="4">
    <source>
        <dbReference type="Google" id="ProtNLM"/>
    </source>
</evidence>
<sequence length="115" mass="13513">MPLEFGNTTIHFPLIINFVIFIAIIYLLWRWSKELENRSFTIFLYFLISTYTAPLYSRSTSNGGQFELWFPLGFAFILIYLYANKKNHPAKMKASLLGLAVAIYKLIEVYRDLLF</sequence>
<evidence type="ECO:0000313" key="2">
    <source>
        <dbReference type="EMBL" id="MFK9093609.1"/>
    </source>
</evidence>
<keyword evidence="3" id="KW-1185">Reference proteome</keyword>